<dbReference type="Proteomes" id="UP000663873">
    <property type="component" value="Unassembled WGS sequence"/>
</dbReference>
<sequence>GRKEQKAAQLSKQIAIESTVTTSIPTDQPIKPALIVNDEQQTIEKISNDTNQTSATRARSGKS</sequence>
<reference evidence="3" key="1">
    <citation type="submission" date="2021-02" db="EMBL/GenBank/DDBJ databases">
        <authorList>
            <person name="Nowell W R."/>
        </authorList>
    </citation>
    <scope>NUCLEOTIDE SEQUENCE</scope>
</reference>
<feature type="non-terminal residue" evidence="3">
    <location>
        <position position="63"/>
    </location>
</feature>
<gene>
    <name evidence="2" type="ORF">UJA718_LOCUS48420</name>
    <name evidence="3" type="ORF">UJA718_LOCUS49419</name>
</gene>
<evidence type="ECO:0000256" key="1">
    <source>
        <dbReference type="SAM" id="MobiDB-lite"/>
    </source>
</evidence>
<organism evidence="3 4">
    <name type="scientific">Rotaria socialis</name>
    <dbReference type="NCBI Taxonomy" id="392032"/>
    <lineage>
        <taxon>Eukaryota</taxon>
        <taxon>Metazoa</taxon>
        <taxon>Spiralia</taxon>
        <taxon>Gnathifera</taxon>
        <taxon>Rotifera</taxon>
        <taxon>Eurotatoria</taxon>
        <taxon>Bdelloidea</taxon>
        <taxon>Philodinida</taxon>
        <taxon>Philodinidae</taxon>
        <taxon>Rotaria</taxon>
    </lineage>
</organism>
<keyword evidence="4" id="KW-1185">Reference proteome</keyword>
<dbReference type="EMBL" id="CAJOBP010096749">
    <property type="protein sequence ID" value="CAF4964459.1"/>
    <property type="molecule type" value="Genomic_DNA"/>
</dbReference>
<proteinExistence type="predicted"/>
<evidence type="ECO:0000313" key="2">
    <source>
        <dbReference type="EMBL" id="CAF4964459.1"/>
    </source>
</evidence>
<comment type="caution">
    <text evidence="3">The sequence shown here is derived from an EMBL/GenBank/DDBJ whole genome shotgun (WGS) entry which is preliminary data.</text>
</comment>
<feature type="non-terminal residue" evidence="3">
    <location>
        <position position="1"/>
    </location>
</feature>
<accession>A0A821ZHC5</accession>
<evidence type="ECO:0000313" key="4">
    <source>
        <dbReference type="Proteomes" id="UP000663873"/>
    </source>
</evidence>
<name>A0A821ZHC5_9BILA</name>
<evidence type="ECO:0000313" key="3">
    <source>
        <dbReference type="EMBL" id="CAF4983148.1"/>
    </source>
</evidence>
<dbReference type="EMBL" id="CAJOBP010103669">
    <property type="protein sequence ID" value="CAF4983148.1"/>
    <property type="molecule type" value="Genomic_DNA"/>
</dbReference>
<dbReference type="AlphaFoldDB" id="A0A821ZHC5"/>
<feature type="region of interest" description="Disordered" evidence="1">
    <location>
        <begin position="44"/>
        <end position="63"/>
    </location>
</feature>
<protein>
    <submittedName>
        <fullName evidence="3">Uncharacterized protein</fullName>
    </submittedName>
</protein>